<dbReference type="InterPro" id="IPR050109">
    <property type="entry name" value="HTH-type_TetR-like_transc_reg"/>
</dbReference>
<sequence length="205" mass="21730">MTTPSARAERPGGTAARPLRADAARNRARLLECAATALAEDGDAPLESIAQQAGVGIGTLYRHFPERSALVEAAYRQEVSALCDAAPALLDDDRPAVEALREWMGRFVRYAATKRGMGAALRTAVGSDSSLFADTKARIVAAIDELLAAGRADGSVRPDVDGEQVMLAMGGVWNVPDSDRWAERVRGLLDLVVDGLRYGAGDARP</sequence>
<evidence type="ECO:0000256" key="2">
    <source>
        <dbReference type="ARBA" id="ARBA00023125"/>
    </source>
</evidence>
<dbReference type="EMBL" id="SZYE01000242">
    <property type="protein sequence ID" value="TKR22148.1"/>
    <property type="molecule type" value="Genomic_DNA"/>
</dbReference>
<dbReference type="GO" id="GO:0003700">
    <property type="term" value="F:DNA-binding transcription factor activity"/>
    <property type="evidence" value="ECO:0007669"/>
    <property type="project" value="TreeGrafter"/>
</dbReference>
<evidence type="ECO:0000256" key="3">
    <source>
        <dbReference type="ARBA" id="ARBA00023163"/>
    </source>
</evidence>
<organism evidence="6 7">
    <name type="scientific">Cellulomonas hominis</name>
    <dbReference type="NCBI Taxonomy" id="156981"/>
    <lineage>
        <taxon>Bacteria</taxon>
        <taxon>Bacillati</taxon>
        <taxon>Actinomycetota</taxon>
        <taxon>Actinomycetes</taxon>
        <taxon>Micrococcales</taxon>
        <taxon>Cellulomonadaceae</taxon>
        <taxon>Cellulomonas</taxon>
    </lineage>
</organism>
<dbReference type="Gene3D" id="1.10.357.10">
    <property type="entry name" value="Tetracycline Repressor, domain 2"/>
    <property type="match status" value="1"/>
</dbReference>
<keyword evidence="3" id="KW-0804">Transcription</keyword>
<keyword evidence="1" id="KW-0805">Transcription regulation</keyword>
<dbReference type="InterPro" id="IPR049445">
    <property type="entry name" value="TetR_SbtR-like_C"/>
</dbReference>
<dbReference type="Pfam" id="PF21597">
    <property type="entry name" value="TetR_C_43"/>
    <property type="match status" value="1"/>
</dbReference>
<evidence type="ECO:0000256" key="4">
    <source>
        <dbReference type="PROSITE-ProRule" id="PRU00335"/>
    </source>
</evidence>
<evidence type="ECO:0000313" key="6">
    <source>
        <dbReference type="EMBL" id="TKR22148.1"/>
    </source>
</evidence>
<name>A0A7Z8JY17_9CELL</name>
<proteinExistence type="predicted"/>
<keyword evidence="2 4" id="KW-0238">DNA-binding</keyword>
<evidence type="ECO:0000259" key="5">
    <source>
        <dbReference type="PROSITE" id="PS50977"/>
    </source>
</evidence>
<protein>
    <submittedName>
        <fullName evidence="6">TetR/AcrR family transcriptional regulator</fullName>
    </submittedName>
</protein>
<feature type="DNA-binding region" description="H-T-H motif" evidence="4">
    <location>
        <begin position="45"/>
        <end position="64"/>
    </location>
</feature>
<dbReference type="PANTHER" id="PTHR30055:SF234">
    <property type="entry name" value="HTH-TYPE TRANSCRIPTIONAL REGULATOR BETI"/>
    <property type="match status" value="1"/>
</dbReference>
<dbReference type="GO" id="GO:0000976">
    <property type="term" value="F:transcription cis-regulatory region binding"/>
    <property type="evidence" value="ECO:0007669"/>
    <property type="project" value="TreeGrafter"/>
</dbReference>
<dbReference type="OrthoDB" id="3192968at2"/>
<dbReference type="SUPFAM" id="SSF48498">
    <property type="entry name" value="Tetracyclin repressor-like, C-terminal domain"/>
    <property type="match status" value="1"/>
</dbReference>
<accession>A0A7Z8JY17</accession>
<evidence type="ECO:0000256" key="1">
    <source>
        <dbReference type="ARBA" id="ARBA00023015"/>
    </source>
</evidence>
<dbReference type="SUPFAM" id="SSF46689">
    <property type="entry name" value="Homeodomain-like"/>
    <property type="match status" value="1"/>
</dbReference>
<dbReference type="InterPro" id="IPR036271">
    <property type="entry name" value="Tet_transcr_reg_TetR-rel_C_sf"/>
</dbReference>
<dbReference type="InterPro" id="IPR009057">
    <property type="entry name" value="Homeodomain-like_sf"/>
</dbReference>
<dbReference type="PANTHER" id="PTHR30055">
    <property type="entry name" value="HTH-TYPE TRANSCRIPTIONAL REGULATOR RUTR"/>
    <property type="match status" value="1"/>
</dbReference>
<evidence type="ECO:0000313" key="7">
    <source>
        <dbReference type="Proteomes" id="UP000308121"/>
    </source>
</evidence>
<gene>
    <name evidence="6" type="ORF">FA014_18000</name>
</gene>
<reference evidence="6 7" key="1">
    <citation type="submission" date="2019-05" db="EMBL/GenBank/DDBJ databases">
        <title>Genome sequence of Cellulomonas hominis strain CS1.</title>
        <authorList>
            <person name="Belmont J."/>
            <person name="Maclea K.S."/>
        </authorList>
    </citation>
    <scope>NUCLEOTIDE SEQUENCE [LARGE SCALE GENOMIC DNA]</scope>
    <source>
        <strain evidence="6 7">CS1</strain>
    </source>
</reference>
<dbReference type="PROSITE" id="PS50977">
    <property type="entry name" value="HTH_TETR_2"/>
    <property type="match status" value="1"/>
</dbReference>
<comment type="caution">
    <text evidence="6">The sequence shown here is derived from an EMBL/GenBank/DDBJ whole genome shotgun (WGS) entry which is preliminary data.</text>
</comment>
<feature type="domain" description="HTH tetR-type" evidence="5">
    <location>
        <begin position="24"/>
        <end position="82"/>
    </location>
</feature>
<dbReference type="AlphaFoldDB" id="A0A7Z8JY17"/>
<dbReference type="RefSeq" id="WP_154730993.1">
    <property type="nucleotide sequence ID" value="NZ_SZYE01000242.1"/>
</dbReference>
<dbReference type="Pfam" id="PF00440">
    <property type="entry name" value="TetR_N"/>
    <property type="match status" value="1"/>
</dbReference>
<dbReference type="InterPro" id="IPR001647">
    <property type="entry name" value="HTH_TetR"/>
</dbReference>
<dbReference type="Proteomes" id="UP000308121">
    <property type="component" value="Unassembled WGS sequence"/>
</dbReference>